<evidence type="ECO:0000313" key="2">
    <source>
        <dbReference type="Proteomes" id="UP001060112"/>
    </source>
</evidence>
<keyword evidence="2" id="KW-1185">Reference proteome</keyword>
<protein>
    <submittedName>
        <fullName evidence="1">IS66 family insertion sequence element accessory protein TnpB</fullName>
    </submittedName>
</protein>
<dbReference type="PANTHER" id="PTHR36455:SF1">
    <property type="entry name" value="BLR8292 PROTEIN"/>
    <property type="match status" value="1"/>
</dbReference>
<organism evidence="1 2">
    <name type="scientific">Allocoprobacillus halotolerans</name>
    <dbReference type="NCBI Taxonomy" id="2944914"/>
    <lineage>
        <taxon>Bacteria</taxon>
        <taxon>Bacillati</taxon>
        <taxon>Bacillota</taxon>
        <taxon>Erysipelotrichia</taxon>
        <taxon>Erysipelotrichales</taxon>
        <taxon>Erysipelotrichaceae</taxon>
        <taxon>Allocoprobacillus</taxon>
    </lineage>
</organism>
<accession>A0ABY5I2I8</accession>
<dbReference type="NCBIfam" id="NF033819">
    <property type="entry name" value="IS66_TnpB"/>
    <property type="match status" value="1"/>
</dbReference>
<sequence length="77" mass="9323">MIINADEVKNIYVSTRFVDMRKSIDGLTLIVHSQFQMNVLDHSLFIFTNKSRNRIKILYYESNGFWLFIKRFMNMRI</sequence>
<dbReference type="PANTHER" id="PTHR36455">
    <property type="match status" value="1"/>
</dbReference>
<evidence type="ECO:0000313" key="1">
    <source>
        <dbReference type="EMBL" id="UTY39531.1"/>
    </source>
</evidence>
<dbReference type="InterPro" id="IPR008878">
    <property type="entry name" value="Transposase_IS66_Orf2"/>
</dbReference>
<name>A0ABY5I2I8_9FIRM</name>
<dbReference type="Proteomes" id="UP001060112">
    <property type="component" value="Chromosome"/>
</dbReference>
<gene>
    <name evidence="1" type="primary">tnpB</name>
    <name evidence="1" type="ORF">NMU03_01465</name>
</gene>
<dbReference type="RefSeq" id="WP_290140671.1">
    <property type="nucleotide sequence ID" value="NZ_CP101620.1"/>
</dbReference>
<dbReference type="InterPro" id="IPR038416">
    <property type="entry name" value="Ribosom_S30AE_C_sf"/>
</dbReference>
<dbReference type="EMBL" id="CP101620">
    <property type="protein sequence ID" value="UTY39531.1"/>
    <property type="molecule type" value="Genomic_DNA"/>
</dbReference>
<dbReference type="Pfam" id="PF05717">
    <property type="entry name" value="TnpB_IS66"/>
    <property type="match status" value="1"/>
</dbReference>
<dbReference type="Gene3D" id="3.30.505.50">
    <property type="entry name" value="Sigma 54 modulation/S30EA ribosomal protein, C-terminal domain"/>
    <property type="match status" value="1"/>
</dbReference>
<reference evidence="1" key="1">
    <citation type="submission" date="2022-07" db="EMBL/GenBank/DDBJ databases">
        <title>Faecal culturing of patients with breast cancer.</title>
        <authorList>
            <person name="Teng N.M.Y."/>
            <person name="Kiu R."/>
            <person name="Evans R."/>
            <person name="Baker D.J."/>
            <person name="Zenner C."/>
            <person name="Robinson S.D."/>
            <person name="Hall L.J."/>
        </authorList>
    </citation>
    <scope>NUCLEOTIDE SEQUENCE</scope>
    <source>
        <strain evidence="1">LH1062</strain>
    </source>
</reference>
<proteinExistence type="predicted"/>